<evidence type="ECO:0000256" key="3">
    <source>
        <dbReference type="SAM" id="SignalP"/>
    </source>
</evidence>
<protein>
    <submittedName>
        <fullName evidence="4">Uncharacterized protein</fullName>
    </submittedName>
</protein>
<keyword evidence="3" id="KW-0732">Signal</keyword>
<evidence type="ECO:0000313" key="4">
    <source>
        <dbReference type="EMBL" id="RXK40853.1"/>
    </source>
</evidence>
<evidence type="ECO:0000256" key="1">
    <source>
        <dbReference type="SAM" id="MobiDB-lite"/>
    </source>
</evidence>
<feature type="compositionally biased region" description="Basic and acidic residues" evidence="1">
    <location>
        <begin position="575"/>
        <end position="588"/>
    </location>
</feature>
<evidence type="ECO:0000313" key="5">
    <source>
        <dbReference type="Proteomes" id="UP000289152"/>
    </source>
</evidence>
<dbReference type="PANTHER" id="PTHR37487:SF3">
    <property type="entry name" value="CLEAVAGE_POLYADENYLATION SPECIFICITY FACTOR A SUBUNIT N-TERMINAL DOMAIN-CONTAINING PROTEIN"/>
    <property type="match status" value="1"/>
</dbReference>
<dbReference type="PANTHER" id="PTHR37487">
    <property type="entry name" value="CHROMOSOME 1, WHOLE GENOME SHOTGUN SEQUENCE"/>
    <property type="match status" value="1"/>
</dbReference>
<feature type="chain" id="PRO_5020522013" evidence="3">
    <location>
        <begin position="23"/>
        <end position="644"/>
    </location>
</feature>
<keyword evidence="5" id="KW-1185">Reference proteome</keyword>
<reference evidence="4 5" key="1">
    <citation type="submission" date="2016-06" db="EMBL/GenBank/DDBJ databases">
        <title>Evolution of pathogenesis and genome organization in the Tremellales.</title>
        <authorList>
            <person name="Cuomo C."/>
            <person name="Litvintseva A."/>
            <person name="Heitman J."/>
            <person name="Chen Y."/>
            <person name="Sun S."/>
            <person name="Springer D."/>
            <person name="Dromer F."/>
            <person name="Young S."/>
            <person name="Zeng Q."/>
            <person name="Chapman S."/>
            <person name="Gujja S."/>
            <person name="Saif S."/>
            <person name="Birren B."/>
        </authorList>
    </citation>
    <scope>NUCLEOTIDE SEQUENCE [LARGE SCALE GENOMIC DNA]</scope>
    <source>
        <strain evidence="4 5">ATCC 28783</strain>
    </source>
</reference>
<keyword evidence="2" id="KW-0472">Membrane</keyword>
<accession>A0A4Q1BS70</accession>
<name>A0A4Q1BS70_TREME</name>
<proteinExistence type="predicted"/>
<dbReference type="AlphaFoldDB" id="A0A4Q1BS70"/>
<sequence>MFWVSWAITLLLWGLGPRKVLASAQISVPDLPGCQPVAITWTGGTGPYHVWVIQSGQDNATPLEDFGVVSAAAMVWVVNIPVGSSVTFALQDQTGQTVYSDPRTIGQGSCPAPSTTTTPPAPPPSTAPAPAPTSHEPAPTSSPISSSTTTQPQPAPPTSTPTSTPTPSVVSNPASSSISSSSVSLPGVFSGSGPVLALPSSGSGDTTSSSSRSMTISLVSMPSGSWSSGMISETLTISGSTSVVAGVPVTEAGDPESAQSNKPSSSINGGKIAGLAIGIVSLVSALGFVVSIIYCSRRRRRQGSDRWRKAQSGLTTWVSDNSLTPIPYPLPSEKSRPPTPETSIASVEAHAHTHQAYMTESPTLGRRLSGNSEQQSFFAYRPPGASPIHGFATRSYLSNSTTDPESSPSVVNMPALPDTAALLPDNRHARNDSFQNYDQRESFNSTIAYTHEQGVEDNSSERNSISSLGSMLPPTLDRLQIPTTTILGRKKLTPINESPTSLPYGSPRSLLPTYKTNTPLSNLPSAAPSSMIFHSNVSHSASSRSRRTGAPSTVTALTRDTRFSEAPTGIFTTERGYDDDGDETRRETTFSVPETRPTSRDFNLMDDLEWQSSKRQTTKTIQTSRTMRDVPLSAALTDESWMRH</sequence>
<gene>
    <name evidence="4" type="ORF">M231_01912</name>
</gene>
<feature type="region of interest" description="Disordered" evidence="1">
    <location>
        <begin position="571"/>
        <end position="600"/>
    </location>
</feature>
<feature type="region of interest" description="Disordered" evidence="1">
    <location>
        <begin position="98"/>
        <end position="185"/>
    </location>
</feature>
<feature type="signal peptide" evidence="3">
    <location>
        <begin position="1"/>
        <end position="22"/>
    </location>
</feature>
<organism evidence="4 5">
    <name type="scientific">Tremella mesenterica</name>
    <name type="common">Jelly fungus</name>
    <dbReference type="NCBI Taxonomy" id="5217"/>
    <lineage>
        <taxon>Eukaryota</taxon>
        <taxon>Fungi</taxon>
        <taxon>Dikarya</taxon>
        <taxon>Basidiomycota</taxon>
        <taxon>Agaricomycotina</taxon>
        <taxon>Tremellomycetes</taxon>
        <taxon>Tremellales</taxon>
        <taxon>Tremellaceae</taxon>
        <taxon>Tremella</taxon>
    </lineage>
</organism>
<dbReference type="Proteomes" id="UP000289152">
    <property type="component" value="Unassembled WGS sequence"/>
</dbReference>
<feature type="compositionally biased region" description="Pro residues" evidence="1">
    <location>
        <begin position="119"/>
        <end position="131"/>
    </location>
</feature>
<keyword evidence="2" id="KW-0812">Transmembrane</keyword>
<dbReference type="InParanoid" id="A0A4Q1BS70"/>
<keyword evidence="2" id="KW-1133">Transmembrane helix</keyword>
<dbReference type="OrthoDB" id="3362246at2759"/>
<evidence type="ECO:0000256" key="2">
    <source>
        <dbReference type="SAM" id="Phobius"/>
    </source>
</evidence>
<dbReference type="EMBL" id="SDIL01000014">
    <property type="protein sequence ID" value="RXK40853.1"/>
    <property type="molecule type" value="Genomic_DNA"/>
</dbReference>
<feature type="compositionally biased region" description="Low complexity" evidence="1">
    <location>
        <begin position="132"/>
        <end position="152"/>
    </location>
</feature>
<feature type="compositionally biased region" description="Low complexity" evidence="1">
    <location>
        <begin position="160"/>
        <end position="184"/>
    </location>
</feature>
<comment type="caution">
    <text evidence="4">The sequence shown here is derived from an EMBL/GenBank/DDBJ whole genome shotgun (WGS) entry which is preliminary data.</text>
</comment>
<feature type="transmembrane region" description="Helical" evidence="2">
    <location>
        <begin position="272"/>
        <end position="296"/>
    </location>
</feature>